<name>A0AAU7F5B2_9NEIS</name>
<keyword evidence="1" id="KW-0732">Signal</keyword>
<gene>
    <name evidence="2" type="ORF">ABHF33_09315</name>
</gene>
<sequence length="161" mass="17584">MKKTLFLFLCWASMQSYAETIELSCATQYGGSGKRVVNYTWNTVSGAIDYTVEFQGCAPPGYSPTYGSVRASGTLLDLGNDRYRVKLIASSDLNDGTAYRWSKCTESFDGEAYFSKGVGGIMQRGRSKLTECESEGMNDWGGNNLLDYLTAGMGTYGGMVH</sequence>
<dbReference type="RefSeq" id="WP_348943707.1">
    <property type="nucleotide sequence ID" value="NZ_CP157355.1"/>
</dbReference>
<evidence type="ECO:0000256" key="1">
    <source>
        <dbReference type="SAM" id="SignalP"/>
    </source>
</evidence>
<dbReference type="AlphaFoldDB" id="A0AAU7F5B2"/>
<reference evidence="2" key="1">
    <citation type="submission" date="2024-05" db="EMBL/GenBank/DDBJ databases">
        <authorList>
            <person name="Yang L."/>
            <person name="Pan L."/>
        </authorList>
    </citation>
    <scope>NUCLEOTIDE SEQUENCE</scope>
    <source>
        <strain evidence="2">FCG-7</strain>
    </source>
</reference>
<evidence type="ECO:0000313" key="2">
    <source>
        <dbReference type="EMBL" id="XBL99276.1"/>
    </source>
</evidence>
<proteinExistence type="predicted"/>
<protein>
    <submittedName>
        <fullName evidence="2">Uncharacterized protein</fullName>
    </submittedName>
</protein>
<dbReference type="KEGG" id="cmav:ABHF33_09315"/>
<dbReference type="EMBL" id="CP157355">
    <property type="protein sequence ID" value="XBL99276.1"/>
    <property type="molecule type" value="Genomic_DNA"/>
</dbReference>
<accession>A0AAU7F5B2</accession>
<organism evidence="2">
    <name type="scientific">Chitinibacter mangrovi</name>
    <dbReference type="NCBI Taxonomy" id="3153927"/>
    <lineage>
        <taxon>Bacteria</taxon>
        <taxon>Pseudomonadati</taxon>
        <taxon>Pseudomonadota</taxon>
        <taxon>Betaproteobacteria</taxon>
        <taxon>Neisseriales</taxon>
        <taxon>Chitinibacteraceae</taxon>
        <taxon>Chitinibacter</taxon>
    </lineage>
</organism>
<feature type="chain" id="PRO_5043649786" evidence="1">
    <location>
        <begin position="19"/>
        <end position="161"/>
    </location>
</feature>
<feature type="signal peptide" evidence="1">
    <location>
        <begin position="1"/>
        <end position="18"/>
    </location>
</feature>